<sequence length="244" mass="26683">MPASSSTPASYHLLKQPADAQPLLRQGSVGCNPDPRADHHLRIACKLAKHTLSFTTQQSTEIEILSTTSAAGVATMMSAAAAHDAKGIPRRPRFDPVEKDAAKDKGKPAEESAKKEYASQSPHLLTKLLLHSRMRNTRPRRRRRPPRAPRKHRRTRRRRTTRRIPAAVVAAEEAATAEVANAEETPAAAEAPAQVRPLLPQSPLLRLLLKVRLDQPPTIKESIPTPLENPASQSASKAPAKPTR</sequence>
<keyword evidence="3" id="KW-1185">Reference proteome</keyword>
<dbReference type="AlphaFoldDB" id="A0AA38PF58"/>
<protein>
    <submittedName>
        <fullName evidence="2">Uncharacterized protein</fullName>
    </submittedName>
</protein>
<organism evidence="2 3">
    <name type="scientific">Lentinula raphanica</name>
    <dbReference type="NCBI Taxonomy" id="153919"/>
    <lineage>
        <taxon>Eukaryota</taxon>
        <taxon>Fungi</taxon>
        <taxon>Dikarya</taxon>
        <taxon>Basidiomycota</taxon>
        <taxon>Agaricomycotina</taxon>
        <taxon>Agaricomycetes</taxon>
        <taxon>Agaricomycetidae</taxon>
        <taxon>Agaricales</taxon>
        <taxon>Marasmiineae</taxon>
        <taxon>Omphalotaceae</taxon>
        <taxon>Lentinula</taxon>
    </lineage>
</organism>
<feature type="compositionally biased region" description="Basic residues" evidence="1">
    <location>
        <begin position="130"/>
        <end position="162"/>
    </location>
</feature>
<feature type="region of interest" description="Disordered" evidence="1">
    <location>
        <begin position="218"/>
        <end position="244"/>
    </location>
</feature>
<accession>A0AA38PF58</accession>
<comment type="caution">
    <text evidence="2">The sequence shown here is derived from an EMBL/GenBank/DDBJ whole genome shotgun (WGS) entry which is preliminary data.</text>
</comment>
<feature type="region of interest" description="Disordered" evidence="1">
    <location>
        <begin position="81"/>
        <end position="199"/>
    </location>
</feature>
<name>A0AA38PF58_9AGAR</name>
<feature type="compositionally biased region" description="Basic and acidic residues" evidence="1">
    <location>
        <begin position="83"/>
        <end position="117"/>
    </location>
</feature>
<reference evidence="2" key="1">
    <citation type="submission" date="2022-08" db="EMBL/GenBank/DDBJ databases">
        <authorList>
            <consortium name="DOE Joint Genome Institute"/>
            <person name="Min B."/>
            <person name="Riley R."/>
            <person name="Sierra-Patev S."/>
            <person name="Naranjo-Ortiz M."/>
            <person name="Looney B."/>
            <person name="Konkel Z."/>
            <person name="Slot J.C."/>
            <person name="Sakamoto Y."/>
            <person name="Steenwyk J.L."/>
            <person name="Rokas A."/>
            <person name="Carro J."/>
            <person name="Camarero S."/>
            <person name="Ferreira P."/>
            <person name="Molpeceres G."/>
            <person name="Ruiz-Duenas F.J."/>
            <person name="Serrano A."/>
            <person name="Henrissat B."/>
            <person name="Drula E."/>
            <person name="Hughes K.W."/>
            <person name="Mata J.L."/>
            <person name="Ishikawa N.K."/>
            <person name="Vargas-Isla R."/>
            <person name="Ushijima S."/>
            <person name="Smith C.A."/>
            <person name="Ahrendt S."/>
            <person name="Andreopoulos W."/>
            <person name="He G."/>
            <person name="Labutti K."/>
            <person name="Lipzen A."/>
            <person name="Ng V."/>
            <person name="Sandor L."/>
            <person name="Barry K."/>
            <person name="Martinez A.T."/>
            <person name="Xiao Y."/>
            <person name="Gibbons J.G."/>
            <person name="Terashima K."/>
            <person name="Hibbett D.S."/>
            <person name="Grigoriev I.V."/>
        </authorList>
    </citation>
    <scope>NUCLEOTIDE SEQUENCE</scope>
    <source>
        <strain evidence="2">TFB9207</strain>
    </source>
</reference>
<dbReference type="Proteomes" id="UP001163846">
    <property type="component" value="Unassembled WGS sequence"/>
</dbReference>
<proteinExistence type="predicted"/>
<evidence type="ECO:0000313" key="2">
    <source>
        <dbReference type="EMBL" id="KAJ3841528.1"/>
    </source>
</evidence>
<gene>
    <name evidence="2" type="ORF">F5878DRAFT_669028</name>
</gene>
<dbReference type="EMBL" id="MU806036">
    <property type="protein sequence ID" value="KAJ3841528.1"/>
    <property type="molecule type" value="Genomic_DNA"/>
</dbReference>
<evidence type="ECO:0000313" key="3">
    <source>
        <dbReference type="Proteomes" id="UP001163846"/>
    </source>
</evidence>
<evidence type="ECO:0000256" key="1">
    <source>
        <dbReference type="SAM" id="MobiDB-lite"/>
    </source>
</evidence>
<feature type="compositionally biased region" description="Low complexity" evidence="1">
    <location>
        <begin position="230"/>
        <end position="244"/>
    </location>
</feature>
<feature type="compositionally biased region" description="Low complexity" evidence="1">
    <location>
        <begin position="163"/>
        <end position="199"/>
    </location>
</feature>